<gene>
    <name evidence="5" type="ORF">ACFQ2I_22500</name>
</gene>
<evidence type="ECO:0000256" key="2">
    <source>
        <dbReference type="ARBA" id="ARBA00023125"/>
    </source>
</evidence>
<evidence type="ECO:0000313" key="5">
    <source>
        <dbReference type="EMBL" id="MFD0962116.1"/>
    </source>
</evidence>
<dbReference type="InterPro" id="IPR014710">
    <property type="entry name" value="RmlC-like_jellyroll"/>
</dbReference>
<dbReference type="InterPro" id="IPR018060">
    <property type="entry name" value="HTH_AraC"/>
</dbReference>
<feature type="domain" description="HTH araC/xylS-type" evidence="4">
    <location>
        <begin position="168"/>
        <end position="266"/>
    </location>
</feature>
<keyword evidence="2" id="KW-0238">DNA-binding</keyword>
<dbReference type="RefSeq" id="WP_377568329.1">
    <property type="nucleotide sequence ID" value="NZ_JBHTJZ010000071.1"/>
</dbReference>
<dbReference type="InterPro" id="IPR003313">
    <property type="entry name" value="AraC-bd"/>
</dbReference>
<evidence type="ECO:0000313" key="6">
    <source>
        <dbReference type="Proteomes" id="UP001596989"/>
    </source>
</evidence>
<accession>A0ABW3HX51</accession>
<dbReference type="Gene3D" id="2.60.120.10">
    <property type="entry name" value="Jelly Rolls"/>
    <property type="match status" value="1"/>
</dbReference>
<dbReference type="SUPFAM" id="SSF51215">
    <property type="entry name" value="Regulatory protein AraC"/>
    <property type="match status" value="1"/>
</dbReference>
<dbReference type="PROSITE" id="PS01124">
    <property type="entry name" value="HTH_ARAC_FAMILY_2"/>
    <property type="match status" value="1"/>
</dbReference>
<dbReference type="Proteomes" id="UP001596989">
    <property type="component" value="Unassembled WGS sequence"/>
</dbReference>
<evidence type="ECO:0000259" key="4">
    <source>
        <dbReference type="PROSITE" id="PS01124"/>
    </source>
</evidence>
<organism evidence="5 6">
    <name type="scientific">Paenibacillus chungangensis</name>
    <dbReference type="NCBI Taxonomy" id="696535"/>
    <lineage>
        <taxon>Bacteria</taxon>
        <taxon>Bacillati</taxon>
        <taxon>Bacillota</taxon>
        <taxon>Bacilli</taxon>
        <taxon>Bacillales</taxon>
        <taxon>Paenibacillaceae</taxon>
        <taxon>Paenibacillus</taxon>
    </lineage>
</organism>
<keyword evidence="6" id="KW-1185">Reference proteome</keyword>
<evidence type="ECO:0000256" key="1">
    <source>
        <dbReference type="ARBA" id="ARBA00023015"/>
    </source>
</evidence>
<name>A0ABW3HX51_9BACL</name>
<dbReference type="Gene3D" id="1.10.10.60">
    <property type="entry name" value="Homeodomain-like"/>
    <property type="match status" value="2"/>
</dbReference>
<evidence type="ECO:0000256" key="3">
    <source>
        <dbReference type="ARBA" id="ARBA00023163"/>
    </source>
</evidence>
<proteinExistence type="predicted"/>
<dbReference type="InterPro" id="IPR009057">
    <property type="entry name" value="Homeodomain-like_sf"/>
</dbReference>
<dbReference type="EMBL" id="JBHTJZ010000071">
    <property type="protein sequence ID" value="MFD0962116.1"/>
    <property type="molecule type" value="Genomic_DNA"/>
</dbReference>
<dbReference type="Pfam" id="PF12833">
    <property type="entry name" value="HTH_18"/>
    <property type="match status" value="1"/>
</dbReference>
<sequence length="266" mass="31410">MVLAPEHIHASAYFNKVLCEPGWKWDIRSRPMSDYDLWYVWDGTGDLTLNGTAYQVQRGSCFLFRPGDRIFACHDPERPLTVSYIHFHCEDSLLEQVAPYLLMYEDAWFEGLLERYMSQMLAREEGFREEARLLIVMLLLQYSRHAASIPNRHVQEHAQHTTVTDAIWEIAARIRQHPALQHRIRDLARETHLSPRYFSVKFKEVVGMSCERYMVECRIQRAEYLLRYSGMSVGEVADALEYQNIYYFSRQFKKYRGIAPSRLLKS</sequence>
<keyword evidence="3" id="KW-0804">Transcription</keyword>
<protein>
    <submittedName>
        <fullName evidence="5">Helix-turn-helix domain-containing protein</fullName>
    </submittedName>
</protein>
<dbReference type="PANTHER" id="PTHR43280">
    <property type="entry name" value="ARAC-FAMILY TRANSCRIPTIONAL REGULATOR"/>
    <property type="match status" value="1"/>
</dbReference>
<dbReference type="Pfam" id="PF02311">
    <property type="entry name" value="AraC_binding"/>
    <property type="match status" value="1"/>
</dbReference>
<dbReference type="InterPro" id="IPR037923">
    <property type="entry name" value="HTH-like"/>
</dbReference>
<dbReference type="SUPFAM" id="SSF46689">
    <property type="entry name" value="Homeodomain-like"/>
    <property type="match status" value="2"/>
</dbReference>
<dbReference type="SMART" id="SM00342">
    <property type="entry name" value="HTH_ARAC"/>
    <property type="match status" value="1"/>
</dbReference>
<dbReference type="PANTHER" id="PTHR43280:SF28">
    <property type="entry name" value="HTH-TYPE TRANSCRIPTIONAL ACTIVATOR RHAS"/>
    <property type="match status" value="1"/>
</dbReference>
<keyword evidence="1" id="KW-0805">Transcription regulation</keyword>
<reference evidence="6" key="1">
    <citation type="journal article" date="2019" name="Int. J. Syst. Evol. Microbiol.">
        <title>The Global Catalogue of Microorganisms (GCM) 10K type strain sequencing project: providing services to taxonomists for standard genome sequencing and annotation.</title>
        <authorList>
            <consortium name="The Broad Institute Genomics Platform"/>
            <consortium name="The Broad Institute Genome Sequencing Center for Infectious Disease"/>
            <person name="Wu L."/>
            <person name="Ma J."/>
        </authorList>
    </citation>
    <scope>NUCLEOTIDE SEQUENCE [LARGE SCALE GENOMIC DNA]</scope>
    <source>
        <strain evidence="6">CCUG 59129</strain>
    </source>
</reference>
<comment type="caution">
    <text evidence="5">The sequence shown here is derived from an EMBL/GenBank/DDBJ whole genome shotgun (WGS) entry which is preliminary data.</text>
</comment>